<name>A0A1X7V2R4_AMPQE</name>
<evidence type="ECO:0000256" key="1">
    <source>
        <dbReference type="SAM" id="MobiDB-lite"/>
    </source>
</evidence>
<proteinExistence type="predicted"/>
<reference evidence="2" key="1">
    <citation type="submission" date="2017-05" db="UniProtKB">
        <authorList>
            <consortium name="EnsemblMetazoa"/>
        </authorList>
    </citation>
    <scope>IDENTIFICATION</scope>
</reference>
<dbReference type="EnsemblMetazoa" id="Aqu2.1.34545_001">
    <property type="protein sequence ID" value="Aqu2.1.34545_001"/>
    <property type="gene ID" value="Aqu2.1.34545"/>
</dbReference>
<feature type="region of interest" description="Disordered" evidence="1">
    <location>
        <begin position="45"/>
        <end position="80"/>
    </location>
</feature>
<evidence type="ECO:0000313" key="2">
    <source>
        <dbReference type="EnsemblMetazoa" id="Aqu2.1.34545_001"/>
    </source>
</evidence>
<dbReference type="InParanoid" id="A0A1X7V2R4"/>
<dbReference type="AlphaFoldDB" id="A0A1X7V2R4"/>
<organism evidence="2">
    <name type="scientific">Amphimedon queenslandica</name>
    <name type="common">Sponge</name>
    <dbReference type="NCBI Taxonomy" id="400682"/>
    <lineage>
        <taxon>Eukaryota</taxon>
        <taxon>Metazoa</taxon>
        <taxon>Porifera</taxon>
        <taxon>Demospongiae</taxon>
        <taxon>Heteroscleromorpha</taxon>
        <taxon>Haplosclerida</taxon>
        <taxon>Niphatidae</taxon>
        <taxon>Amphimedon</taxon>
    </lineage>
</organism>
<sequence>MFEFVKADIPIDKQEKAAFCERLIKFNVSFSQYKTALEAIDEKEAENKRMSPVKRKAEESLDSQRKRNCNDESRKVLFTK</sequence>
<accession>A0A1X7V2R4</accession>
<protein>
    <submittedName>
        <fullName evidence="2">Uncharacterized protein</fullName>
    </submittedName>
</protein>